<dbReference type="InterPro" id="IPR003680">
    <property type="entry name" value="Flavodoxin_fold"/>
</dbReference>
<dbReference type="PANTHER" id="PTHR10204:SF34">
    <property type="entry name" value="NAD(P)H DEHYDROGENASE [QUINONE] 1 ISOFORM 1"/>
    <property type="match status" value="1"/>
</dbReference>
<dbReference type="Pfam" id="PF02525">
    <property type="entry name" value="Flavodoxin_2"/>
    <property type="match status" value="1"/>
</dbReference>
<dbReference type="AlphaFoldDB" id="A0A6P3W967"/>
<evidence type="ECO:0000256" key="5">
    <source>
        <dbReference type="ARBA" id="ARBA00011738"/>
    </source>
</evidence>
<evidence type="ECO:0000259" key="21">
    <source>
        <dbReference type="Pfam" id="PF02525"/>
    </source>
</evidence>
<dbReference type="Gene3D" id="3.40.50.360">
    <property type="match status" value="1"/>
</dbReference>
<feature type="domain" description="Flavodoxin-like fold" evidence="21">
    <location>
        <begin position="4"/>
        <end position="212"/>
    </location>
</feature>
<accession>A0A6P3W967</accession>
<keyword evidence="9" id="KW-0479">Metal-binding</keyword>
<evidence type="ECO:0000256" key="8">
    <source>
        <dbReference type="ARBA" id="ARBA00022630"/>
    </source>
</evidence>
<evidence type="ECO:0000313" key="22">
    <source>
        <dbReference type="Proteomes" id="UP000515152"/>
    </source>
</evidence>
<evidence type="ECO:0000256" key="2">
    <source>
        <dbReference type="ARBA" id="ARBA00001974"/>
    </source>
</evidence>
<evidence type="ECO:0000256" key="9">
    <source>
        <dbReference type="ARBA" id="ARBA00022723"/>
    </source>
</evidence>
<feature type="region of interest" description="Disordered" evidence="20">
    <location>
        <begin position="253"/>
        <end position="272"/>
    </location>
</feature>
<evidence type="ECO:0000256" key="17">
    <source>
        <dbReference type="ARBA" id="ARBA00077622"/>
    </source>
</evidence>
<evidence type="ECO:0000256" key="10">
    <source>
        <dbReference type="ARBA" id="ARBA00022827"/>
    </source>
</evidence>
<gene>
    <name evidence="23" type="primary">LOC105908666</name>
</gene>
<dbReference type="GO" id="GO:0001512">
    <property type="term" value="F:dihydronicotinamide riboside quinone reductase activity"/>
    <property type="evidence" value="ECO:0007669"/>
    <property type="project" value="UniProtKB-EC"/>
</dbReference>
<comment type="subunit">
    <text evidence="5">Homodimer.</text>
</comment>
<dbReference type="FunFam" id="3.40.50.360:FF:000030">
    <property type="entry name" value="ribosyldihydronicotinamide dehydrogenase [quinone]"/>
    <property type="match status" value="1"/>
</dbReference>
<comment type="cofactor">
    <cofactor evidence="1">
        <name>Zn(2+)</name>
        <dbReference type="ChEBI" id="CHEBI:29105"/>
    </cofactor>
</comment>
<evidence type="ECO:0000256" key="3">
    <source>
        <dbReference type="ARBA" id="ARBA00004496"/>
    </source>
</evidence>
<comment type="similarity">
    <text evidence="4">Belongs to the NAD(P)H dehydrogenase (quinone) family.</text>
</comment>
<evidence type="ECO:0000256" key="18">
    <source>
        <dbReference type="ARBA" id="ARBA00077696"/>
    </source>
</evidence>
<evidence type="ECO:0000256" key="7">
    <source>
        <dbReference type="ARBA" id="ARBA00022553"/>
    </source>
</evidence>
<organism evidence="22 23">
    <name type="scientific">Clupea harengus</name>
    <name type="common">Atlantic herring</name>
    <dbReference type="NCBI Taxonomy" id="7950"/>
    <lineage>
        <taxon>Eukaryota</taxon>
        <taxon>Metazoa</taxon>
        <taxon>Chordata</taxon>
        <taxon>Craniata</taxon>
        <taxon>Vertebrata</taxon>
        <taxon>Euteleostomi</taxon>
        <taxon>Actinopterygii</taxon>
        <taxon>Neopterygii</taxon>
        <taxon>Teleostei</taxon>
        <taxon>Clupei</taxon>
        <taxon>Clupeiformes</taxon>
        <taxon>Clupeoidei</taxon>
        <taxon>Clupeidae</taxon>
        <taxon>Clupea</taxon>
    </lineage>
</organism>
<keyword evidence="6" id="KW-0963">Cytoplasm</keyword>
<protein>
    <recommendedName>
        <fullName evidence="16">Ribosyldihydronicotinamide dehydrogenase [quinone]</fullName>
        <ecNumber evidence="15">1.10.5.1</ecNumber>
    </recommendedName>
    <alternativeName>
        <fullName evidence="19">NRH dehydrogenase [quinone] 2</fullName>
    </alternativeName>
    <alternativeName>
        <fullName evidence="18">NRH:quinone oxidoreductase 2</fullName>
    </alternativeName>
    <alternativeName>
        <fullName evidence="17">Quinone reductase 2</fullName>
    </alternativeName>
</protein>
<evidence type="ECO:0000256" key="16">
    <source>
        <dbReference type="ARBA" id="ARBA00073982"/>
    </source>
</evidence>
<proteinExistence type="inferred from homology"/>
<dbReference type="OrthoDB" id="26889at2759"/>
<sequence>MAGKNVLIVYAHQSAGSFNAAAKDASVEQLTAEGCNVVVSDLYAMKFKAAATEEDVTGEVKDSKHFKYGEETMVAWKESRLSADIVEEHKKVTEADLIIFQFPMYWFSVPAIMKGWIDRVLTQGFAFTSEKRYSQGLFKEKRAMLSFTTGSNEAMFSSNGINGDMNVTLWPLQNGILYYCGFQVLAPQIFWAPPHIPSDARDTMLEGWRKRLQGLLSETPLTFAPADSFDIGSGFQLKKEVKEQQAKAPFGLTVGHHMGKPLPPNNQIKAGV</sequence>
<dbReference type="GO" id="GO:0003955">
    <property type="term" value="F:NAD(P)H dehydrogenase (quinone) activity"/>
    <property type="evidence" value="ECO:0007669"/>
    <property type="project" value="TreeGrafter"/>
</dbReference>
<keyword evidence="7" id="KW-0597">Phosphoprotein</keyword>
<name>A0A6P3W967_CLUHA</name>
<dbReference type="GO" id="GO:0046872">
    <property type="term" value="F:metal ion binding"/>
    <property type="evidence" value="ECO:0007669"/>
    <property type="project" value="UniProtKB-KW"/>
</dbReference>
<comment type="subcellular location">
    <subcellularLocation>
        <location evidence="3">Cytoplasm</location>
    </subcellularLocation>
</comment>
<dbReference type="GeneID" id="105908666"/>
<dbReference type="InterPro" id="IPR051545">
    <property type="entry name" value="NAD(P)H_dehydrogenase_qn"/>
</dbReference>
<keyword evidence="12" id="KW-0560">Oxidoreductase</keyword>
<evidence type="ECO:0000256" key="11">
    <source>
        <dbReference type="ARBA" id="ARBA00022833"/>
    </source>
</evidence>
<dbReference type="RefSeq" id="XP_012692672.2">
    <property type="nucleotide sequence ID" value="XM_012837218.2"/>
</dbReference>
<evidence type="ECO:0000256" key="15">
    <source>
        <dbReference type="ARBA" id="ARBA00066401"/>
    </source>
</evidence>
<evidence type="ECO:0000256" key="14">
    <source>
        <dbReference type="ARBA" id="ARBA00054856"/>
    </source>
</evidence>
<keyword evidence="10" id="KW-0274">FAD</keyword>
<keyword evidence="11" id="KW-0862">Zinc</keyword>
<dbReference type="KEGG" id="char:105908666"/>
<evidence type="ECO:0000313" key="23">
    <source>
        <dbReference type="RefSeq" id="XP_012692672.2"/>
    </source>
</evidence>
<evidence type="ECO:0000256" key="6">
    <source>
        <dbReference type="ARBA" id="ARBA00022490"/>
    </source>
</evidence>
<dbReference type="GO" id="GO:0005829">
    <property type="term" value="C:cytosol"/>
    <property type="evidence" value="ECO:0007669"/>
    <property type="project" value="TreeGrafter"/>
</dbReference>
<evidence type="ECO:0000256" key="12">
    <source>
        <dbReference type="ARBA" id="ARBA00023002"/>
    </source>
</evidence>
<evidence type="ECO:0000256" key="13">
    <source>
        <dbReference type="ARBA" id="ARBA00052759"/>
    </source>
</evidence>
<dbReference type="PANTHER" id="PTHR10204">
    <property type="entry name" value="NAD P H OXIDOREDUCTASE-RELATED"/>
    <property type="match status" value="1"/>
</dbReference>
<keyword evidence="22" id="KW-1185">Reference proteome</keyword>
<comment type="catalytic activity">
    <reaction evidence="13">
        <text>1-(beta-D-ribofuranosyl)-1,4-dihydronicotinamide + a quinone + H(+) = beta-nicotinamide D-riboside + a quinol</text>
        <dbReference type="Rhea" id="RHEA:12364"/>
        <dbReference type="ChEBI" id="CHEBI:15378"/>
        <dbReference type="ChEBI" id="CHEBI:15927"/>
        <dbReference type="ChEBI" id="CHEBI:24646"/>
        <dbReference type="ChEBI" id="CHEBI:55458"/>
        <dbReference type="ChEBI" id="CHEBI:132124"/>
        <dbReference type="EC" id="1.10.5.1"/>
    </reaction>
</comment>
<comment type="function">
    <text evidence="14">The enzyme apparently serves as a quinone reductase in connection with conjugation reactions of hydroquinones involved in detoxification pathways as well as in biosynthetic processes such as the vitamin K-dependent gamma-carboxylation of glutamate residues in prothrombin synthesis.</text>
</comment>
<dbReference type="EC" id="1.10.5.1" evidence="15"/>
<dbReference type="Proteomes" id="UP000515152">
    <property type="component" value="Chromosome 2"/>
</dbReference>
<comment type="cofactor">
    <cofactor evidence="2">
        <name>FAD</name>
        <dbReference type="ChEBI" id="CHEBI:57692"/>
    </cofactor>
</comment>
<evidence type="ECO:0000256" key="20">
    <source>
        <dbReference type="SAM" id="MobiDB-lite"/>
    </source>
</evidence>
<dbReference type="InterPro" id="IPR029039">
    <property type="entry name" value="Flavoprotein-like_sf"/>
</dbReference>
<evidence type="ECO:0000256" key="4">
    <source>
        <dbReference type="ARBA" id="ARBA00006252"/>
    </source>
</evidence>
<evidence type="ECO:0000256" key="19">
    <source>
        <dbReference type="ARBA" id="ARBA00083661"/>
    </source>
</evidence>
<dbReference type="SUPFAM" id="SSF52218">
    <property type="entry name" value="Flavoproteins"/>
    <property type="match status" value="1"/>
</dbReference>
<keyword evidence="8" id="KW-0285">Flavoprotein</keyword>
<evidence type="ECO:0000256" key="1">
    <source>
        <dbReference type="ARBA" id="ARBA00001947"/>
    </source>
</evidence>
<reference evidence="23" key="1">
    <citation type="submission" date="2025-08" db="UniProtKB">
        <authorList>
            <consortium name="RefSeq"/>
        </authorList>
    </citation>
    <scope>IDENTIFICATION</scope>
</reference>